<evidence type="ECO:0000313" key="3">
    <source>
        <dbReference type="EMBL" id="MFC1852576.1"/>
    </source>
</evidence>
<name>A0ABV6Z289_UNCC1</name>
<feature type="non-terminal residue" evidence="3">
    <location>
        <position position="1"/>
    </location>
</feature>
<dbReference type="InterPro" id="IPR036059">
    <property type="entry name" value="TldD/PmbA_sf"/>
</dbReference>
<reference evidence="3 4" key="1">
    <citation type="submission" date="2024-09" db="EMBL/GenBank/DDBJ databases">
        <title>Laminarin stimulates single cell rates of sulfate reduction while oxygen inhibits transcriptomic activity in coastal marine sediment.</title>
        <authorList>
            <person name="Lindsay M."/>
            <person name="Orcutt B."/>
            <person name="Emerson D."/>
            <person name="Stepanauskas R."/>
            <person name="D'Angelo T."/>
        </authorList>
    </citation>
    <scope>NUCLEOTIDE SEQUENCE [LARGE SCALE GENOMIC DNA]</scope>
    <source>
        <strain evidence="3">SAG AM-311-K15</strain>
    </source>
</reference>
<comment type="similarity">
    <text evidence="1">Belongs to the peptidase U62 family.</text>
</comment>
<comment type="caution">
    <text evidence="3">The sequence shown here is derived from an EMBL/GenBank/DDBJ whole genome shotgun (WGS) entry which is preliminary data.</text>
</comment>
<dbReference type="Proteomes" id="UP001594351">
    <property type="component" value="Unassembled WGS sequence"/>
</dbReference>
<feature type="domain" description="Metalloprotease TldD/E C-terminal" evidence="2">
    <location>
        <begin position="1"/>
        <end position="142"/>
    </location>
</feature>
<keyword evidence="4" id="KW-1185">Reference proteome</keyword>
<protein>
    <submittedName>
        <fullName evidence="3">Metallopeptidase TldD-related protein</fullName>
    </submittedName>
</protein>
<sequence>RESAAKFGEAPTGNARAIDYHYPPICRMRNTCIANGTSSFEELLEGIDLGVYAVQASGGMGGEMFSFNAMYGYMIRQGKIAEMVRDVSISGNLFHTLLNIDRIGNDFQQKDSIGGCGKLPQFPLSVTSSSPHFRIKEVTIGGI</sequence>
<dbReference type="Pfam" id="PF19289">
    <property type="entry name" value="PmbA_TldD_3rd"/>
    <property type="match status" value="1"/>
</dbReference>
<dbReference type="InterPro" id="IPR045569">
    <property type="entry name" value="Metalloprtase-TldD/E_C"/>
</dbReference>
<dbReference type="PANTHER" id="PTHR30624:SF0">
    <property type="entry name" value="METALLOPROTEASE SLR0863"/>
    <property type="match status" value="1"/>
</dbReference>
<gene>
    <name evidence="3" type="ORF">ACFL27_20455</name>
</gene>
<proteinExistence type="inferred from homology"/>
<evidence type="ECO:0000259" key="2">
    <source>
        <dbReference type="Pfam" id="PF19289"/>
    </source>
</evidence>
<dbReference type="PANTHER" id="PTHR30624">
    <property type="entry name" value="UNCHARACTERIZED PROTEIN TLDD AND PMBA"/>
    <property type="match status" value="1"/>
</dbReference>
<evidence type="ECO:0000313" key="4">
    <source>
        <dbReference type="Proteomes" id="UP001594351"/>
    </source>
</evidence>
<dbReference type="InterPro" id="IPR051463">
    <property type="entry name" value="Peptidase_U62_metallo"/>
</dbReference>
<dbReference type="SUPFAM" id="SSF111283">
    <property type="entry name" value="Putative modulator of DNA gyrase, PmbA/TldD"/>
    <property type="match status" value="1"/>
</dbReference>
<dbReference type="EMBL" id="JBHPBY010000334">
    <property type="protein sequence ID" value="MFC1852576.1"/>
    <property type="molecule type" value="Genomic_DNA"/>
</dbReference>
<evidence type="ECO:0000256" key="1">
    <source>
        <dbReference type="ARBA" id="ARBA00005836"/>
    </source>
</evidence>
<organism evidence="3 4">
    <name type="scientific">candidate division CSSED10-310 bacterium</name>
    <dbReference type="NCBI Taxonomy" id="2855610"/>
    <lineage>
        <taxon>Bacteria</taxon>
        <taxon>Bacteria division CSSED10-310</taxon>
    </lineage>
</organism>
<accession>A0ABV6Z289</accession>